<name>A0AAE3HGM0_9FIRM</name>
<evidence type="ECO:0000256" key="8">
    <source>
        <dbReference type="SAM" id="Phobius"/>
    </source>
</evidence>
<evidence type="ECO:0000256" key="3">
    <source>
        <dbReference type="ARBA" id="ARBA00022448"/>
    </source>
</evidence>
<keyword evidence="10" id="KW-1185">Reference proteome</keyword>
<dbReference type="Proteomes" id="UP001205748">
    <property type="component" value="Unassembled WGS sequence"/>
</dbReference>
<feature type="transmembrane region" description="Helical" evidence="8">
    <location>
        <begin position="166"/>
        <end position="187"/>
    </location>
</feature>
<feature type="transmembrane region" description="Helical" evidence="8">
    <location>
        <begin position="65"/>
        <end position="87"/>
    </location>
</feature>
<keyword evidence="4" id="KW-1003">Cell membrane</keyword>
<dbReference type="PANTHER" id="PTHR36838">
    <property type="entry name" value="AUXIN EFFLUX CARRIER FAMILY PROTEIN"/>
    <property type="match status" value="1"/>
</dbReference>
<dbReference type="GO" id="GO:0005886">
    <property type="term" value="C:plasma membrane"/>
    <property type="evidence" value="ECO:0007669"/>
    <property type="project" value="UniProtKB-SubCell"/>
</dbReference>
<keyword evidence="7 8" id="KW-0472">Membrane</keyword>
<dbReference type="InterPro" id="IPR038770">
    <property type="entry name" value="Na+/solute_symporter_sf"/>
</dbReference>
<protein>
    <submittedName>
        <fullName evidence="9">AEC family transporter</fullName>
    </submittedName>
</protein>
<comment type="caution">
    <text evidence="9">The sequence shown here is derived from an EMBL/GenBank/DDBJ whole genome shotgun (WGS) entry which is preliminary data.</text>
</comment>
<organism evidence="9 10">
    <name type="scientific">Irregularibacter muris</name>
    <dbReference type="NCBI Taxonomy" id="1796619"/>
    <lineage>
        <taxon>Bacteria</taxon>
        <taxon>Bacillati</taxon>
        <taxon>Bacillota</taxon>
        <taxon>Clostridia</taxon>
        <taxon>Eubacteriales</taxon>
        <taxon>Eubacteriaceae</taxon>
        <taxon>Irregularibacter</taxon>
    </lineage>
</organism>
<sequence length="304" mass="34165">MNRIIITQVAVLGVLMLVGMVARKTQIINDTISKGLSNILVNIALPAMIISAFEISFSKEMFQKVLLILLISIVLHFLFVLLAKSIFKKYPENKKNVFHIFFIFPNAGFMGLPFIQAIYGEMAVLYASVFLIPHHILLWTYGQGLFMKEDQKEKKIDILKHIKNPAVLAVIIGFILFIFSIKIPYLLSMPMSMLGALTSPLAMMIVGDKIAQIYFRDIFSDKDVYYGSLYRLVVLPILTMVLVKFLTQDPLLIQVCVTLISLPSAITTVIFPQKFNGDSLFGSKCVVVSHILSIITIPIILSFI</sequence>
<proteinExistence type="inferred from homology"/>
<feature type="transmembrane region" description="Helical" evidence="8">
    <location>
        <begin position="223"/>
        <end position="245"/>
    </location>
</feature>
<gene>
    <name evidence="9" type="ORF">NSA47_04450</name>
</gene>
<evidence type="ECO:0000256" key="5">
    <source>
        <dbReference type="ARBA" id="ARBA00022692"/>
    </source>
</evidence>
<reference evidence="9" key="1">
    <citation type="submission" date="2022-07" db="EMBL/GenBank/DDBJ databases">
        <title>Enhanced cultured diversity of the mouse gut microbiota enables custom-made synthetic communities.</title>
        <authorList>
            <person name="Afrizal A."/>
        </authorList>
    </citation>
    <scope>NUCLEOTIDE SEQUENCE</scope>
    <source>
        <strain evidence="9">DSM 28593</strain>
    </source>
</reference>
<evidence type="ECO:0000313" key="10">
    <source>
        <dbReference type="Proteomes" id="UP001205748"/>
    </source>
</evidence>
<dbReference type="Gene3D" id="1.20.1530.20">
    <property type="match status" value="1"/>
</dbReference>
<dbReference type="RefSeq" id="WP_257529714.1">
    <property type="nucleotide sequence ID" value="NZ_JANKAS010000003.1"/>
</dbReference>
<feature type="transmembrane region" description="Helical" evidence="8">
    <location>
        <begin position="35"/>
        <end position="53"/>
    </location>
</feature>
<evidence type="ECO:0000256" key="1">
    <source>
        <dbReference type="ARBA" id="ARBA00004651"/>
    </source>
</evidence>
<evidence type="ECO:0000256" key="4">
    <source>
        <dbReference type="ARBA" id="ARBA00022475"/>
    </source>
</evidence>
<dbReference type="PANTHER" id="PTHR36838:SF1">
    <property type="entry name" value="SLR1864 PROTEIN"/>
    <property type="match status" value="1"/>
</dbReference>
<feature type="transmembrane region" description="Helical" evidence="8">
    <location>
        <begin position="125"/>
        <end position="146"/>
    </location>
</feature>
<keyword evidence="5 8" id="KW-0812">Transmembrane</keyword>
<keyword evidence="6 8" id="KW-1133">Transmembrane helix</keyword>
<evidence type="ECO:0000256" key="2">
    <source>
        <dbReference type="ARBA" id="ARBA00010145"/>
    </source>
</evidence>
<evidence type="ECO:0000313" key="9">
    <source>
        <dbReference type="EMBL" id="MCR1898238.1"/>
    </source>
</evidence>
<dbReference type="GO" id="GO:0055085">
    <property type="term" value="P:transmembrane transport"/>
    <property type="evidence" value="ECO:0007669"/>
    <property type="project" value="InterPro"/>
</dbReference>
<comment type="subcellular location">
    <subcellularLocation>
        <location evidence="1">Cell membrane</location>
        <topology evidence="1">Multi-pass membrane protein</topology>
    </subcellularLocation>
</comment>
<accession>A0AAE3HGM0</accession>
<comment type="similarity">
    <text evidence="2">Belongs to the auxin efflux carrier (TC 2.A.69) family.</text>
</comment>
<dbReference type="AlphaFoldDB" id="A0AAE3HGM0"/>
<keyword evidence="3" id="KW-0813">Transport</keyword>
<dbReference type="EMBL" id="JANKAS010000003">
    <property type="protein sequence ID" value="MCR1898238.1"/>
    <property type="molecule type" value="Genomic_DNA"/>
</dbReference>
<evidence type="ECO:0000256" key="7">
    <source>
        <dbReference type="ARBA" id="ARBA00023136"/>
    </source>
</evidence>
<feature type="transmembrane region" description="Helical" evidence="8">
    <location>
        <begin position="6"/>
        <end position="23"/>
    </location>
</feature>
<evidence type="ECO:0000256" key="6">
    <source>
        <dbReference type="ARBA" id="ARBA00022989"/>
    </source>
</evidence>
<feature type="transmembrane region" description="Helical" evidence="8">
    <location>
        <begin position="251"/>
        <end position="271"/>
    </location>
</feature>
<dbReference type="InterPro" id="IPR004776">
    <property type="entry name" value="Mem_transp_PIN-like"/>
</dbReference>
<dbReference type="Pfam" id="PF03547">
    <property type="entry name" value="Mem_trans"/>
    <property type="match status" value="2"/>
</dbReference>
<feature type="transmembrane region" description="Helical" evidence="8">
    <location>
        <begin position="99"/>
        <end position="119"/>
    </location>
</feature>
<feature type="transmembrane region" description="Helical" evidence="8">
    <location>
        <begin position="283"/>
        <end position="303"/>
    </location>
</feature>